<feature type="domain" description="G-protein coupled receptors family 1 profile" evidence="11">
    <location>
        <begin position="1"/>
        <end position="276"/>
    </location>
</feature>
<sequence length="455" mass="51557">NAALLWVLARHKRLHTSINLFIGNLAVADLLLAASCPTLFILEDFYQNYILGAIGCRLQGFIQTFLMMVSVLSLTLVAGERLALVTGERLGAVATPQRKRLSLRVAVAACCLTWLMSAIVAAPLGIYRFFVDRLWLDYEETFCAERTWVTEEYWPFLVVVLIWFPMIFLIVSYMIIFCKLDKYEAGLRGRGHPSARRKRRRLLSLTFVVLLVFVVCYTPFTIFLIVRAVLVVNSEQARPYTHGLHWYLQVDVYFDFLWWTSHWLAYLNSAINPLIYGLTNKGFLRALRSSCTICVASRRAVAPATDDHHHPPHPHHAHVHRAHSHHTLPDQEYLPHLGTRQQCRPRTPLAVEALRGNGSSSKRSSTPHDRTSLVKGKKTSRISLCGDSCPEGCLHTRDEGTTQDGGSNETKHQGLSRTRSSEPEIFVTETSRYILSSRENSQGSILKENDKTTDI</sequence>
<keyword evidence="7 12" id="KW-0675">Receptor</keyword>
<keyword evidence="6 10" id="KW-0472">Membrane</keyword>
<evidence type="ECO:0000256" key="2">
    <source>
        <dbReference type="ARBA" id="ARBA00010663"/>
    </source>
</evidence>
<evidence type="ECO:0000256" key="4">
    <source>
        <dbReference type="ARBA" id="ARBA00022989"/>
    </source>
</evidence>
<keyword evidence="5" id="KW-0297">G-protein coupled receptor</keyword>
<evidence type="ECO:0000313" key="13">
    <source>
        <dbReference type="Proteomes" id="UP000747542"/>
    </source>
</evidence>
<feature type="region of interest" description="Disordered" evidence="9">
    <location>
        <begin position="354"/>
        <end position="377"/>
    </location>
</feature>
<keyword evidence="4 10" id="KW-1133">Transmembrane helix</keyword>
<dbReference type="Proteomes" id="UP000747542">
    <property type="component" value="Unassembled WGS sequence"/>
</dbReference>
<feature type="transmembrane region" description="Helical" evidence="10">
    <location>
        <begin position="62"/>
        <end position="84"/>
    </location>
</feature>
<feature type="compositionally biased region" description="Basic residues" evidence="9">
    <location>
        <begin position="310"/>
        <end position="326"/>
    </location>
</feature>
<dbReference type="AlphaFoldDB" id="A0A8J5TC82"/>
<keyword evidence="3 10" id="KW-0812">Transmembrane</keyword>
<keyword evidence="8" id="KW-0807">Transducer</keyword>
<dbReference type="Gene3D" id="1.20.1070.10">
    <property type="entry name" value="Rhodopsin 7-helix transmembrane proteins"/>
    <property type="match status" value="1"/>
</dbReference>
<evidence type="ECO:0000256" key="5">
    <source>
        <dbReference type="ARBA" id="ARBA00023040"/>
    </source>
</evidence>
<feature type="transmembrane region" description="Helical" evidence="10">
    <location>
        <begin position="105"/>
        <end position="130"/>
    </location>
</feature>
<comment type="similarity">
    <text evidence="2">Belongs to the G-protein coupled receptor 1 family.</text>
</comment>
<dbReference type="PRINTS" id="PR00237">
    <property type="entry name" value="GPCRRHODOPSN"/>
</dbReference>
<dbReference type="PROSITE" id="PS50262">
    <property type="entry name" value="G_PROTEIN_RECEP_F1_2"/>
    <property type="match status" value="1"/>
</dbReference>
<dbReference type="EMBL" id="JAHLQT010007499">
    <property type="protein sequence ID" value="KAG7174614.1"/>
    <property type="molecule type" value="Genomic_DNA"/>
</dbReference>
<feature type="region of interest" description="Disordered" evidence="9">
    <location>
        <begin position="304"/>
        <end position="326"/>
    </location>
</feature>
<protein>
    <submittedName>
        <fullName evidence="12">Neuropeptide FF receptor 2-like 2</fullName>
    </submittedName>
</protein>
<dbReference type="InterPro" id="IPR000611">
    <property type="entry name" value="NPY_rcpt"/>
</dbReference>
<feature type="transmembrane region" description="Helical" evidence="10">
    <location>
        <begin position="256"/>
        <end position="278"/>
    </location>
</feature>
<dbReference type="GO" id="GO:0004983">
    <property type="term" value="F:neuropeptide Y receptor activity"/>
    <property type="evidence" value="ECO:0007669"/>
    <property type="project" value="InterPro"/>
</dbReference>
<evidence type="ECO:0000256" key="7">
    <source>
        <dbReference type="ARBA" id="ARBA00023170"/>
    </source>
</evidence>
<feature type="region of interest" description="Disordered" evidence="9">
    <location>
        <begin position="396"/>
        <end position="423"/>
    </location>
</feature>
<dbReference type="GO" id="GO:0016020">
    <property type="term" value="C:membrane"/>
    <property type="evidence" value="ECO:0007669"/>
    <property type="project" value="UniProtKB-SubCell"/>
</dbReference>
<feature type="transmembrane region" description="Helical" evidence="10">
    <location>
        <begin position="202"/>
        <end position="226"/>
    </location>
</feature>
<feature type="compositionally biased region" description="Polar residues" evidence="9">
    <location>
        <begin position="402"/>
        <end position="418"/>
    </location>
</feature>
<evidence type="ECO:0000313" key="12">
    <source>
        <dbReference type="EMBL" id="KAG7174614.1"/>
    </source>
</evidence>
<evidence type="ECO:0000256" key="1">
    <source>
        <dbReference type="ARBA" id="ARBA00004141"/>
    </source>
</evidence>
<dbReference type="Pfam" id="PF00001">
    <property type="entry name" value="7tm_1"/>
    <property type="match status" value="1"/>
</dbReference>
<evidence type="ECO:0000256" key="9">
    <source>
        <dbReference type="SAM" id="MobiDB-lite"/>
    </source>
</evidence>
<reference evidence="12" key="1">
    <citation type="journal article" date="2021" name="Sci. Adv.">
        <title>The American lobster genome reveals insights on longevity, neural, and immune adaptations.</title>
        <authorList>
            <person name="Polinski J.M."/>
            <person name="Zimin A.V."/>
            <person name="Clark K.F."/>
            <person name="Kohn A.B."/>
            <person name="Sadowski N."/>
            <person name="Timp W."/>
            <person name="Ptitsyn A."/>
            <person name="Khanna P."/>
            <person name="Romanova D.Y."/>
            <person name="Williams P."/>
            <person name="Greenwood S.J."/>
            <person name="Moroz L.L."/>
            <person name="Walt D.R."/>
            <person name="Bodnar A.G."/>
        </authorList>
    </citation>
    <scope>NUCLEOTIDE SEQUENCE</scope>
    <source>
        <strain evidence="12">GMGI-L3</strain>
    </source>
</reference>
<dbReference type="PANTHER" id="PTHR24235">
    <property type="entry name" value="NEUROPEPTIDE Y RECEPTOR"/>
    <property type="match status" value="1"/>
</dbReference>
<dbReference type="PRINTS" id="PR01012">
    <property type="entry name" value="NRPEPTIDEYR"/>
</dbReference>
<comment type="subcellular location">
    <subcellularLocation>
        <location evidence="1">Membrane</location>
        <topology evidence="1">Multi-pass membrane protein</topology>
    </subcellularLocation>
</comment>
<dbReference type="InterPro" id="IPR017452">
    <property type="entry name" value="GPCR_Rhodpsn_7TM"/>
</dbReference>
<proteinExistence type="inferred from homology"/>
<accession>A0A8J5TC82</accession>
<keyword evidence="13" id="KW-1185">Reference proteome</keyword>
<dbReference type="SUPFAM" id="SSF81321">
    <property type="entry name" value="Family A G protein-coupled receptor-like"/>
    <property type="match status" value="1"/>
</dbReference>
<evidence type="ECO:0000256" key="6">
    <source>
        <dbReference type="ARBA" id="ARBA00023136"/>
    </source>
</evidence>
<evidence type="ECO:0000256" key="10">
    <source>
        <dbReference type="SAM" id="Phobius"/>
    </source>
</evidence>
<feature type="non-terminal residue" evidence="12">
    <location>
        <position position="455"/>
    </location>
</feature>
<evidence type="ECO:0000259" key="11">
    <source>
        <dbReference type="PROSITE" id="PS50262"/>
    </source>
</evidence>
<dbReference type="PANTHER" id="PTHR24235:SF12">
    <property type="entry name" value="G-PROTEIN COUPLED RECEPTORS FAMILY 1 PROFILE DOMAIN-CONTAINING PROTEIN"/>
    <property type="match status" value="1"/>
</dbReference>
<evidence type="ECO:0000256" key="8">
    <source>
        <dbReference type="ARBA" id="ARBA00023224"/>
    </source>
</evidence>
<dbReference type="InterPro" id="IPR000276">
    <property type="entry name" value="GPCR_Rhodpsn"/>
</dbReference>
<gene>
    <name evidence="12" type="primary">Npffr2-L2</name>
    <name evidence="12" type="ORF">Hamer_G015745</name>
</gene>
<evidence type="ECO:0000256" key="3">
    <source>
        <dbReference type="ARBA" id="ARBA00022692"/>
    </source>
</evidence>
<organism evidence="12 13">
    <name type="scientific">Homarus americanus</name>
    <name type="common">American lobster</name>
    <dbReference type="NCBI Taxonomy" id="6706"/>
    <lineage>
        <taxon>Eukaryota</taxon>
        <taxon>Metazoa</taxon>
        <taxon>Ecdysozoa</taxon>
        <taxon>Arthropoda</taxon>
        <taxon>Crustacea</taxon>
        <taxon>Multicrustacea</taxon>
        <taxon>Malacostraca</taxon>
        <taxon>Eumalacostraca</taxon>
        <taxon>Eucarida</taxon>
        <taxon>Decapoda</taxon>
        <taxon>Pleocyemata</taxon>
        <taxon>Astacidea</taxon>
        <taxon>Nephropoidea</taxon>
        <taxon>Nephropidae</taxon>
        <taxon>Homarus</taxon>
    </lineage>
</organism>
<feature type="transmembrane region" description="Helical" evidence="10">
    <location>
        <begin position="156"/>
        <end position="181"/>
    </location>
</feature>
<name>A0A8J5TC82_HOMAM</name>
<comment type="caution">
    <text evidence="12">The sequence shown here is derived from an EMBL/GenBank/DDBJ whole genome shotgun (WGS) entry which is preliminary data.</text>
</comment>
<feature type="transmembrane region" description="Helical" evidence="10">
    <location>
        <begin position="20"/>
        <end position="42"/>
    </location>
</feature>